<comment type="caution">
    <text evidence="5">The sequence shown here is derived from an EMBL/GenBank/DDBJ whole genome shotgun (WGS) entry which is preliminary data.</text>
</comment>
<protein>
    <recommendedName>
        <fullName evidence="4">ABC transmembrane type-1 domain-containing protein</fullName>
    </recommendedName>
</protein>
<keyword evidence="3" id="KW-0472">Membrane</keyword>
<reference evidence="5" key="1">
    <citation type="submission" date="2021-02" db="EMBL/GenBank/DDBJ databases">
        <authorList>
            <person name="Nowell W R."/>
        </authorList>
    </citation>
    <scope>NUCLEOTIDE SEQUENCE</scope>
</reference>
<dbReference type="SUPFAM" id="SSF90123">
    <property type="entry name" value="ABC transporter transmembrane region"/>
    <property type="match status" value="1"/>
</dbReference>
<evidence type="ECO:0000313" key="5">
    <source>
        <dbReference type="EMBL" id="CAF4453576.1"/>
    </source>
</evidence>
<dbReference type="InterPro" id="IPR036640">
    <property type="entry name" value="ABC1_TM_sf"/>
</dbReference>
<keyword evidence="1" id="KW-0812">Transmembrane</keyword>
<keyword evidence="2" id="KW-1133">Transmembrane helix</keyword>
<dbReference type="GO" id="GO:0140359">
    <property type="term" value="F:ABC-type transporter activity"/>
    <property type="evidence" value="ECO:0007669"/>
    <property type="project" value="InterPro"/>
</dbReference>
<evidence type="ECO:0000313" key="6">
    <source>
        <dbReference type="Proteomes" id="UP000663868"/>
    </source>
</evidence>
<dbReference type="GO" id="GO:0016020">
    <property type="term" value="C:membrane"/>
    <property type="evidence" value="ECO:0007669"/>
    <property type="project" value="InterPro"/>
</dbReference>
<evidence type="ECO:0000256" key="3">
    <source>
        <dbReference type="ARBA" id="ARBA00023136"/>
    </source>
</evidence>
<feature type="domain" description="ABC transmembrane type-1" evidence="4">
    <location>
        <begin position="1"/>
        <end position="44"/>
    </location>
</feature>
<dbReference type="InterPro" id="IPR011527">
    <property type="entry name" value="ABC1_TM_dom"/>
</dbReference>
<dbReference type="AlphaFoldDB" id="A0A820S793"/>
<dbReference type="Pfam" id="PF00664">
    <property type="entry name" value="ABC_membrane"/>
    <property type="match status" value="1"/>
</dbReference>
<organism evidence="5 6">
    <name type="scientific">Adineta steineri</name>
    <dbReference type="NCBI Taxonomy" id="433720"/>
    <lineage>
        <taxon>Eukaryota</taxon>
        <taxon>Metazoa</taxon>
        <taxon>Spiralia</taxon>
        <taxon>Gnathifera</taxon>
        <taxon>Rotifera</taxon>
        <taxon>Eurotatoria</taxon>
        <taxon>Bdelloidea</taxon>
        <taxon>Adinetida</taxon>
        <taxon>Adinetidae</taxon>
        <taxon>Adineta</taxon>
    </lineage>
</organism>
<name>A0A820S793_9BILA</name>
<dbReference type="Proteomes" id="UP000663868">
    <property type="component" value="Unassembled WGS sequence"/>
</dbReference>
<dbReference type="GO" id="GO:0005524">
    <property type="term" value="F:ATP binding"/>
    <property type="evidence" value="ECO:0007669"/>
    <property type="project" value="InterPro"/>
</dbReference>
<feature type="non-terminal residue" evidence="5">
    <location>
        <position position="1"/>
    </location>
</feature>
<dbReference type="PROSITE" id="PS50929">
    <property type="entry name" value="ABC_TM1F"/>
    <property type="match status" value="1"/>
</dbReference>
<evidence type="ECO:0000256" key="2">
    <source>
        <dbReference type="ARBA" id="ARBA00022989"/>
    </source>
</evidence>
<dbReference type="Gene3D" id="1.20.1560.10">
    <property type="entry name" value="ABC transporter type 1, transmembrane domain"/>
    <property type="match status" value="1"/>
</dbReference>
<evidence type="ECO:0000256" key="1">
    <source>
        <dbReference type="ARBA" id="ARBA00022692"/>
    </source>
</evidence>
<gene>
    <name evidence="5" type="ORF">KXQ929_LOCUS54097</name>
</gene>
<evidence type="ECO:0000259" key="4">
    <source>
        <dbReference type="PROSITE" id="PS50929"/>
    </source>
</evidence>
<proteinExistence type="predicted"/>
<dbReference type="EMBL" id="CAJOBB010031830">
    <property type="protein sequence ID" value="CAF4453576.1"/>
    <property type="molecule type" value="Genomic_DNA"/>
</dbReference>
<sequence length="45" mass="5378">MFHRFVRVPISFFDINPIGRMSNRFTKDVSVMDDSLPINLFELFQ</sequence>
<accession>A0A820S793</accession>